<dbReference type="STRING" id="240159.A0A4U5UBZ0"/>
<comment type="similarity">
    <text evidence="7">Belongs to the zinc-containing alcohol dehydrogenase family. Class-V subfamily.</text>
</comment>
<evidence type="ECO:0000256" key="2">
    <source>
        <dbReference type="ARBA" id="ARBA00022723"/>
    </source>
</evidence>
<keyword evidence="4" id="KW-0560">Oxidoreductase</keyword>
<evidence type="ECO:0000256" key="4">
    <source>
        <dbReference type="ARBA" id="ARBA00023002"/>
    </source>
</evidence>
<reference evidence="12 13" key="1">
    <citation type="submission" date="2019-01" db="EMBL/GenBank/DDBJ databases">
        <title>Genome Assembly of Collichthys lucidus.</title>
        <authorList>
            <person name="Cai M."/>
            <person name="Xiao S."/>
        </authorList>
    </citation>
    <scope>NUCLEOTIDE SEQUENCE [LARGE SCALE GENOMIC DNA]</scope>
    <source>
        <strain evidence="12">JT15FE1705JMU</strain>
        <tissue evidence="12">Muscle</tissue>
    </source>
</reference>
<dbReference type="EMBL" id="CM014083">
    <property type="protein sequence ID" value="TKS72016.1"/>
    <property type="molecule type" value="Genomic_DNA"/>
</dbReference>
<dbReference type="PANTHER" id="PTHR43880:SF32">
    <property type="entry name" value="S-(HYDROXYMETHYL)GLUTATHIONE DEHYDROGENASE"/>
    <property type="match status" value="1"/>
</dbReference>
<evidence type="ECO:0000256" key="9">
    <source>
        <dbReference type="RuleBase" id="RU361277"/>
    </source>
</evidence>
<comment type="cofactor">
    <cofactor evidence="1 9">
        <name>Zn(2+)</name>
        <dbReference type="ChEBI" id="CHEBI:29105"/>
    </cofactor>
</comment>
<dbReference type="SUPFAM" id="SSF50129">
    <property type="entry name" value="GroES-like"/>
    <property type="match status" value="2"/>
</dbReference>
<dbReference type="GO" id="GO:0005829">
    <property type="term" value="C:cytosol"/>
    <property type="evidence" value="ECO:0007669"/>
    <property type="project" value="TreeGrafter"/>
</dbReference>
<dbReference type="Proteomes" id="UP000298787">
    <property type="component" value="Chromosome 6"/>
</dbReference>
<dbReference type="AlphaFoldDB" id="A0A4U5UBZ0"/>
<evidence type="ECO:0000256" key="1">
    <source>
        <dbReference type="ARBA" id="ARBA00001947"/>
    </source>
</evidence>
<keyword evidence="5" id="KW-0520">NAD</keyword>
<keyword evidence="2 9" id="KW-0479">Metal-binding</keyword>
<proteinExistence type="inferred from homology"/>
<evidence type="ECO:0000259" key="11">
    <source>
        <dbReference type="Pfam" id="PF08240"/>
    </source>
</evidence>
<comment type="function">
    <text evidence="6">Alcohol dehydrogenase. Catalyzes the NAD-dependent oxidation of primary alcohols to the corresponding aldehydes. Oxidizes secondary alcohols to the corresponding ketones.</text>
</comment>
<dbReference type="InterPro" id="IPR036291">
    <property type="entry name" value="NAD(P)-bd_dom_sf"/>
</dbReference>
<dbReference type="Gene3D" id="3.90.180.10">
    <property type="entry name" value="Medium-chain alcohol dehydrogenases, catalytic domain"/>
    <property type="match status" value="1"/>
</dbReference>
<evidence type="ECO:0000313" key="13">
    <source>
        <dbReference type="Proteomes" id="UP000298787"/>
    </source>
</evidence>
<protein>
    <recommendedName>
        <fullName evidence="8">Alcohol dehydrogenase 6</fullName>
    </recommendedName>
</protein>
<dbReference type="GO" id="GO:0008270">
    <property type="term" value="F:zinc ion binding"/>
    <property type="evidence" value="ECO:0007669"/>
    <property type="project" value="InterPro"/>
</dbReference>
<dbReference type="InterPro" id="IPR013154">
    <property type="entry name" value="ADH-like_N"/>
</dbReference>
<feature type="domain" description="Alcohol dehydrogenase-like N-terminal" evidence="11">
    <location>
        <begin position="39"/>
        <end position="171"/>
    </location>
</feature>
<dbReference type="InterPro" id="IPR002328">
    <property type="entry name" value="ADH_Zn_CS"/>
</dbReference>
<evidence type="ECO:0000313" key="12">
    <source>
        <dbReference type="EMBL" id="TKS72016.1"/>
    </source>
</evidence>
<dbReference type="GO" id="GO:0004022">
    <property type="term" value="F:alcohol dehydrogenase (NAD+) activity"/>
    <property type="evidence" value="ECO:0007669"/>
    <property type="project" value="UniProtKB-ARBA"/>
</dbReference>
<dbReference type="PROSITE" id="PS00059">
    <property type="entry name" value="ADH_ZINC"/>
    <property type="match status" value="1"/>
</dbReference>
<evidence type="ECO:0000256" key="8">
    <source>
        <dbReference type="ARBA" id="ARBA00074845"/>
    </source>
</evidence>
<keyword evidence="3 9" id="KW-0862">Zinc</keyword>
<evidence type="ECO:0000256" key="7">
    <source>
        <dbReference type="ARBA" id="ARBA00061014"/>
    </source>
</evidence>
<dbReference type="GO" id="GO:0046294">
    <property type="term" value="P:formaldehyde catabolic process"/>
    <property type="evidence" value="ECO:0007669"/>
    <property type="project" value="TreeGrafter"/>
</dbReference>
<evidence type="ECO:0000256" key="5">
    <source>
        <dbReference type="ARBA" id="ARBA00023027"/>
    </source>
</evidence>
<evidence type="ECO:0000256" key="3">
    <source>
        <dbReference type="ARBA" id="ARBA00022833"/>
    </source>
</evidence>
<organism evidence="12 13">
    <name type="scientific">Collichthys lucidus</name>
    <name type="common">Big head croaker</name>
    <name type="synonym">Sciaena lucida</name>
    <dbReference type="NCBI Taxonomy" id="240159"/>
    <lineage>
        <taxon>Eukaryota</taxon>
        <taxon>Metazoa</taxon>
        <taxon>Chordata</taxon>
        <taxon>Craniata</taxon>
        <taxon>Vertebrata</taxon>
        <taxon>Euteleostomi</taxon>
        <taxon>Actinopterygii</taxon>
        <taxon>Neopterygii</taxon>
        <taxon>Teleostei</taxon>
        <taxon>Neoteleostei</taxon>
        <taxon>Acanthomorphata</taxon>
        <taxon>Eupercaria</taxon>
        <taxon>Sciaenidae</taxon>
        <taxon>Collichthys</taxon>
    </lineage>
</organism>
<dbReference type="InterPro" id="IPR011032">
    <property type="entry name" value="GroES-like_sf"/>
</dbReference>
<feature type="domain" description="Alcohol dehydrogenase-like C-terminal" evidence="10">
    <location>
        <begin position="212"/>
        <end position="285"/>
    </location>
</feature>
<dbReference type="InterPro" id="IPR013149">
    <property type="entry name" value="ADH-like_C"/>
</dbReference>
<dbReference type="Gene3D" id="3.40.50.720">
    <property type="entry name" value="NAD(P)-binding Rossmann-like Domain"/>
    <property type="match status" value="1"/>
</dbReference>
<dbReference type="SUPFAM" id="SSF51735">
    <property type="entry name" value="NAD(P)-binding Rossmann-fold domains"/>
    <property type="match status" value="1"/>
</dbReference>
<gene>
    <name evidence="12" type="ORF">D9C73_006089</name>
</gene>
<evidence type="ECO:0000259" key="10">
    <source>
        <dbReference type="Pfam" id="PF00107"/>
    </source>
</evidence>
<sequence length="426" mass="46379">METSIAGTEGQVIRCKAAVAWEAGKPLSIEEVEVAPPKAHEVRIKVVATGVCHTDWEYLYENKKGMRFRPFPLVLGHEAAGVVESVGPQVTKFAAGDQVIPLFLPQCQECDRCLSPKTNLCKRNWAKTQVGVLADGTSRISCKRQQIYQFLGVSSFSQYTVVPDTSLAKINSNAPLDKVFLLGCGVSTGYGAALKTGKVEKDSVCAVFGLGAVGLAAVMGCKAAGAKTIIGVDVNPNKFEKARMLGATECVNPSDYSKSIQEVLVEKTNGGVDYALECVGSPVVMVNVSVLLYFTSMKIQSYMYSRNYLQCVHTQKSAALESTTDAWGVCVIAGWTETESMSVVVEKLLMGRTLTGTYFGGWKSVDGVFKLVEDYMEKKLKLDEFITHDLPLNQINQAFETLKSGTSIRTLIRLWEEEAPTEEVTS</sequence>
<dbReference type="FunFam" id="3.40.50.720:FF:000003">
    <property type="entry name" value="S-(hydroxymethyl)glutathione dehydrogenase"/>
    <property type="match status" value="1"/>
</dbReference>
<dbReference type="Pfam" id="PF00107">
    <property type="entry name" value="ADH_zinc_N"/>
    <property type="match status" value="1"/>
</dbReference>
<keyword evidence="13" id="KW-1185">Reference proteome</keyword>
<dbReference type="Pfam" id="PF08240">
    <property type="entry name" value="ADH_N"/>
    <property type="match status" value="1"/>
</dbReference>
<dbReference type="PANTHER" id="PTHR43880">
    <property type="entry name" value="ALCOHOL DEHYDROGENASE"/>
    <property type="match status" value="1"/>
</dbReference>
<accession>A0A4U5UBZ0</accession>
<name>A0A4U5UBZ0_COLLU</name>
<evidence type="ECO:0000256" key="6">
    <source>
        <dbReference type="ARBA" id="ARBA00055159"/>
    </source>
</evidence>
<dbReference type="FunFam" id="3.90.180.10:FF:000007">
    <property type="entry name" value="Alcohol dehydrogenase 6"/>
    <property type="match status" value="1"/>
</dbReference>
<dbReference type="GO" id="GO:0051903">
    <property type="term" value="F:S-(hydroxymethyl)glutathione dehydrogenase [NAD(P)+] activity"/>
    <property type="evidence" value="ECO:0007669"/>
    <property type="project" value="TreeGrafter"/>
</dbReference>